<proteinExistence type="predicted"/>
<gene>
    <name evidence="2" type="ORF">OKIOD_LOCUS11994</name>
</gene>
<sequence>MKEDKIVEVRPKDSFSEGNLKASCLICMGEFYEIKEDTDVVVDGVGSLVVDILRGFFACAKEVKTMRENKKAREYGQEPQTRTTMVNNDDYGEPFNPQTRAHEVKLDCKGKNVNISRVTIVSINVNNQEDLEKLGFDQLQQNYDGQNGSKLRKTVEENVHKERA</sequence>
<evidence type="ECO:0000256" key="1">
    <source>
        <dbReference type="SAM" id="MobiDB-lite"/>
    </source>
</evidence>
<evidence type="ECO:0000313" key="3">
    <source>
        <dbReference type="Proteomes" id="UP001158576"/>
    </source>
</evidence>
<protein>
    <submittedName>
        <fullName evidence="2">Oidioi.mRNA.OKI2018_I69.chr1.g3229.t1.cds</fullName>
    </submittedName>
</protein>
<feature type="region of interest" description="Disordered" evidence="1">
    <location>
        <begin position="142"/>
        <end position="164"/>
    </location>
</feature>
<reference evidence="2 3" key="1">
    <citation type="submission" date="2021-04" db="EMBL/GenBank/DDBJ databases">
        <authorList>
            <person name="Bliznina A."/>
        </authorList>
    </citation>
    <scope>NUCLEOTIDE SEQUENCE [LARGE SCALE GENOMIC DNA]</scope>
</reference>
<organism evidence="2 3">
    <name type="scientific">Oikopleura dioica</name>
    <name type="common">Tunicate</name>
    <dbReference type="NCBI Taxonomy" id="34765"/>
    <lineage>
        <taxon>Eukaryota</taxon>
        <taxon>Metazoa</taxon>
        <taxon>Chordata</taxon>
        <taxon>Tunicata</taxon>
        <taxon>Appendicularia</taxon>
        <taxon>Copelata</taxon>
        <taxon>Oikopleuridae</taxon>
        <taxon>Oikopleura</taxon>
    </lineage>
</organism>
<dbReference type="EMBL" id="OU015566">
    <property type="protein sequence ID" value="CAG5107255.1"/>
    <property type="molecule type" value="Genomic_DNA"/>
</dbReference>
<name>A0ABN7SU47_OIKDI</name>
<feature type="compositionally biased region" description="Basic and acidic residues" evidence="1">
    <location>
        <begin position="153"/>
        <end position="164"/>
    </location>
</feature>
<evidence type="ECO:0000313" key="2">
    <source>
        <dbReference type="EMBL" id="CAG5107255.1"/>
    </source>
</evidence>
<accession>A0ABN7SU47</accession>
<keyword evidence="3" id="KW-1185">Reference proteome</keyword>
<dbReference type="Proteomes" id="UP001158576">
    <property type="component" value="Chromosome 1"/>
</dbReference>